<reference evidence="2 3" key="1">
    <citation type="journal article" date="2019" name="Nat. Ecol. Evol.">
        <title>Megaphylogeny resolves global patterns of mushroom evolution.</title>
        <authorList>
            <person name="Varga T."/>
            <person name="Krizsan K."/>
            <person name="Foldi C."/>
            <person name="Dima B."/>
            <person name="Sanchez-Garcia M."/>
            <person name="Sanchez-Ramirez S."/>
            <person name="Szollosi G.J."/>
            <person name="Szarkandi J.G."/>
            <person name="Papp V."/>
            <person name="Albert L."/>
            <person name="Andreopoulos W."/>
            <person name="Angelini C."/>
            <person name="Antonin V."/>
            <person name="Barry K.W."/>
            <person name="Bougher N.L."/>
            <person name="Buchanan P."/>
            <person name="Buyck B."/>
            <person name="Bense V."/>
            <person name="Catcheside P."/>
            <person name="Chovatia M."/>
            <person name="Cooper J."/>
            <person name="Damon W."/>
            <person name="Desjardin D."/>
            <person name="Finy P."/>
            <person name="Geml J."/>
            <person name="Haridas S."/>
            <person name="Hughes K."/>
            <person name="Justo A."/>
            <person name="Karasinski D."/>
            <person name="Kautmanova I."/>
            <person name="Kiss B."/>
            <person name="Kocsube S."/>
            <person name="Kotiranta H."/>
            <person name="LaButti K.M."/>
            <person name="Lechner B.E."/>
            <person name="Liimatainen K."/>
            <person name="Lipzen A."/>
            <person name="Lukacs Z."/>
            <person name="Mihaltcheva S."/>
            <person name="Morgado L.N."/>
            <person name="Niskanen T."/>
            <person name="Noordeloos M.E."/>
            <person name="Ohm R.A."/>
            <person name="Ortiz-Santana B."/>
            <person name="Ovrebo C."/>
            <person name="Racz N."/>
            <person name="Riley R."/>
            <person name="Savchenko A."/>
            <person name="Shiryaev A."/>
            <person name="Soop K."/>
            <person name="Spirin V."/>
            <person name="Szebenyi C."/>
            <person name="Tomsovsky M."/>
            <person name="Tulloss R.E."/>
            <person name="Uehling J."/>
            <person name="Grigoriev I.V."/>
            <person name="Vagvolgyi C."/>
            <person name="Papp T."/>
            <person name="Martin F.M."/>
            <person name="Miettinen O."/>
            <person name="Hibbett D.S."/>
            <person name="Nagy L.G."/>
        </authorList>
    </citation>
    <scope>NUCLEOTIDE SEQUENCE [LARGE SCALE GENOMIC DNA]</scope>
    <source>
        <strain evidence="2 3">FP101781</strain>
    </source>
</reference>
<dbReference type="Proteomes" id="UP000298030">
    <property type="component" value="Unassembled WGS sequence"/>
</dbReference>
<dbReference type="OrthoDB" id="2966809at2759"/>
<accession>A0A4Y7SDA8</accession>
<feature type="compositionally biased region" description="Acidic residues" evidence="1">
    <location>
        <begin position="62"/>
        <end position="78"/>
    </location>
</feature>
<proteinExistence type="predicted"/>
<protein>
    <submittedName>
        <fullName evidence="2">Uncharacterized protein</fullName>
    </submittedName>
</protein>
<comment type="caution">
    <text evidence="2">The sequence shown here is derived from an EMBL/GenBank/DDBJ whole genome shotgun (WGS) entry which is preliminary data.</text>
</comment>
<dbReference type="AlphaFoldDB" id="A0A4Y7SDA8"/>
<feature type="region of interest" description="Disordered" evidence="1">
    <location>
        <begin position="52"/>
        <end position="84"/>
    </location>
</feature>
<keyword evidence="3" id="KW-1185">Reference proteome</keyword>
<evidence type="ECO:0000313" key="3">
    <source>
        <dbReference type="Proteomes" id="UP000298030"/>
    </source>
</evidence>
<evidence type="ECO:0000313" key="2">
    <source>
        <dbReference type="EMBL" id="TEB19418.1"/>
    </source>
</evidence>
<evidence type="ECO:0000256" key="1">
    <source>
        <dbReference type="SAM" id="MobiDB-lite"/>
    </source>
</evidence>
<gene>
    <name evidence="2" type="ORF">FA13DRAFT_374294</name>
</gene>
<dbReference type="EMBL" id="QPFP01000193">
    <property type="protein sequence ID" value="TEB19418.1"/>
    <property type="molecule type" value="Genomic_DNA"/>
</dbReference>
<organism evidence="2 3">
    <name type="scientific">Coprinellus micaceus</name>
    <name type="common">Glistening ink-cap mushroom</name>
    <name type="synonym">Coprinus micaceus</name>
    <dbReference type="NCBI Taxonomy" id="71717"/>
    <lineage>
        <taxon>Eukaryota</taxon>
        <taxon>Fungi</taxon>
        <taxon>Dikarya</taxon>
        <taxon>Basidiomycota</taxon>
        <taxon>Agaricomycotina</taxon>
        <taxon>Agaricomycetes</taxon>
        <taxon>Agaricomycetidae</taxon>
        <taxon>Agaricales</taxon>
        <taxon>Agaricineae</taxon>
        <taxon>Psathyrellaceae</taxon>
        <taxon>Coprinellus</taxon>
    </lineage>
</organism>
<sequence length="212" mass="23887">MFSPVSPSMGPFSEWSKGVPDVFDEEHLDSLCTSPTSPAPEDLQVVDILGLLPQGPGSPKEEELEETPSALEETEMESGSDLCGSEVGRVRGRRCGILGRRGTFTTRGYPLVSAINTTRPCRQKVISSSYRRAPLPRRTGGHYSSWMAKSTKQSTIINGLPFDPRKRRPRPSHRTYCWQSPFNSINSNSPSWTRCRFIRVVNVWRRPRGRHR</sequence>
<name>A0A4Y7SDA8_COPMI</name>